<organism evidence="1 2">
    <name type="scientific">Rotaria sordida</name>
    <dbReference type="NCBI Taxonomy" id="392033"/>
    <lineage>
        <taxon>Eukaryota</taxon>
        <taxon>Metazoa</taxon>
        <taxon>Spiralia</taxon>
        <taxon>Gnathifera</taxon>
        <taxon>Rotifera</taxon>
        <taxon>Eurotatoria</taxon>
        <taxon>Bdelloidea</taxon>
        <taxon>Philodinida</taxon>
        <taxon>Philodinidae</taxon>
        <taxon>Rotaria</taxon>
    </lineage>
</organism>
<dbReference type="Proteomes" id="UP000663864">
    <property type="component" value="Unassembled WGS sequence"/>
</dbReference>
<dbReference type="EMBL" id="CAJNOT010000230">
    <property type="protein sequence ID" value="CAF0903937.1"/>
    <property type="molecule type" value="Genomic_DNA"/>
</dbReference>
<evidence type="ECO:0008006" key="3">
    <source>
        <dbReference type="Google" id="ProtNLM"/>
    </source>
</evidence>
<name>A0A813ZVP1_9BILA</name>
<proteinExistence type="predicted"/>
<gene>
    <name evidence="1" type="ORF">ZHD862_LOCUS7534</name>
</gene>
<evidence type="ECO:0000313" key="2">
    <source>
        <dbReference type="Proteomes" id="UP000663864"/>
    </source>
</evidence>
<sequence length="565" mass="67645">MPRVCLFDLLPVELLQMLFNYFLAHEIFLSFSDISDYVNDALRSYFKYQLDLKSIEKSQLNFVYHRIRPEQIISLTLSHDNDVSHLSIDFLSVFRLEQFIRLRSITFIDIKYEFIEPIFNDLHKLLELSSLSFDIEKIKYKYEIFNINFPTKFNRLNSFLSNVFTQILPQLTCIHLNNGNLLKSISLPYLHHLILKKCSLDQFEAIFQYAPQLKSLDVCLRFENQFSQIIISSSQLIRFSLTIENYSISMNQLKQMLLNLPYLKHFEVNANGRNLADGQQWQILTRDLITFNFKFNTDLDRNELDLHSFRTPYWLEEKCWFVAYQNNCLFSVPRIVSTHVIISSSTYVYTTAPDITYINENIKKLIVKAIPIQNQIRYTDIEILNLQCSISYEELMFIIDLRQVKHLFILSLDDLLKFIPLEQVLPCISKLTILNDLTMNMIKQMRYYQFEQIHELDISLSYENKNYIMKEIVYIFPFIKQISYRNYIHSIQDIVHFIYGFRHLRSTYFYTYLIFPNIERNIYLNRKFPIDITWQLLEDNDFLYHIFSSSNCKSIKISVRLTFTM</sequence>
<protein>
    <recommendedName>
        <fullName evidence="3">F-box domain-containing protein</fullName>
    </recommendedName>
</protein>
<dbReference type="Gene3D" id="3.80.10.10">
    <property type="entry name" value="Ribonuclease Inhibitor"/>
    <property type="match status" value="1"/>
</dbReference>
<accession>A0A813ZVP1</accession>
<evidence type="ECO:0000313" key="1">
    <source>
        <dbReference type="EMBL" id="CAF0903937.1"/>
    </source>
</evidence>
<reference evidence="1" key="1">
    <citation type="submission" date="2021-02" db="EMBL/GenBank/DDBJ databases">
        <authorList>
            <person name="Nowell W R."/>
        </authorList>
    </citation>
    <scope>NUCLEOTIDE SEQUENCE</scope>
</reference>
<comment type="caution">
    <text evidence="1">The sequence shown here is derived from an EMBL/GenBank/DDBJ whole genome shotgun (WGS) entry which is preliminary data.</text>
</comment>
<dbReference type="AlphaFoldDB" id="A0A813ZVP1"/>
<dbReference type="InterPro" id="IPR032675">
    <property type="entry name" value="LRR_dom_sf"/>
</dbReference>